<dbReference type="PANTHER" id="PTHR34474:SF2">
    <property type="entry name" value="SIGNAL TRANSDUCTION PROTEIN TRAP"/>
    <property type="match status" value="1"/>
</dbReference>
<dbReference type="AlphaFoldDB" id="A0A932FXA7"/>
<dbReference type="InterPro" id="IPR011008">
    <property type="entry name" value="Dimeric_a/b-barrel"/>
</dbReference>
<protein>
    <submittedName>
        <fullName evidence="2">Antibiotic biosynthesis monooxygenase</fullName>
    </submittedName>
</protein>
<comment type="caution">
    <text evidence="2">The sequence shown here is derived from an EMBL/GenBank/DDBJ whole genome shotgun (WGS) entry which is preliminary data.</text>
</comment>
<proteinExistence type="predicted"/>
<dbReference type="InterPro" id="IPR050404">
    <property type="entry name" value="Heme-degrading_MO"/>
</dbReference>
<dbReference type="Gene3D" id="3.30.70.100">
    <property type="match status" value="1"/>
</dbReference>
<feature type="domain" description="ABM" evidence="1">
    <location>
        <begin position="2"/>
        <end position="91"/>
    </location>
</feature>
<dbReference type="Proteomes" id="UP000769766">
    <property type="component" value="Unassembled WGS sequence"/>
</dbReference>
<keyword evidence="2" id="KW-0503">Monooxygenase</keyword>
<dbReference type="PROSITE" id="PS51725">
    <property type="entry name" value="ABM"/>
    <property type="match status" value="1"/>
</dbReference>
<evidence type="ECO:0000259" key="1">
    <source>
        <dbReference type="PROSITE" id="PS51725"/>
    </source>
</evidence>
<dbReference type="InterPro" id="IPR007138">
    <property type="entry name" value="ABM_dom"/>
</dbReference>
<name>A0A932FXA7_UNCTE</name>
<dbReference type="EMBL" id="JACPRF010000012">
    <property type="protein sequence ID" value="MBI2875309.1"/>
    <property type="molecule type" value="Genomic_DNA"/>
</dbReference>
<sequence length="104" mass="12112">MIVVSNRIPVTRGHEKEFEARFEGRAGLVEQMPGFIRLEILRPLESDYYVVLTYWESPEAFQAWTESQEFAEAHKMRPRSEIFAGPNVFEMHEVIQLAERAKVG</sequence>
<organism evidence="2 3">
    <name type="scientific">Tectimicrobiota bacterium</name>
    <dbReference type="NCBI Taxonomy" id="2528274"/>
    <lineage>
        <taxon>Bacteria</taxon>
        <taxon>Pseudomonadati</taxon>
        <taxon>Nitrospinota/Tectimicrobiota group</taxon>
        <taxon>Candidatus Tectimicrobiota</taxon>
    </lineage>
</organism>
<evidence type="ECO:0000313" key="3">
    <source>
        <dbReference type="Proteomes" id="UP000769766"/>
    </source>
</evidence>
<reference evidence="2" key="1">
    <citation type="submission" date="2020-07" db="EMBL/GenBank/DDBJ databases">
        <title>Huge and variable diversity of episymbiotic CPR bacteria and DPANN archaea in groundwater ecosystems.</title>
        <authorList>
            <person name="He C.Y."/>
            <person name="Keren R."/>
            <person name="Whittaker M."/>
            <person name="Farag I.F."/>
            <person name="Doudna J."/>
            <person name="Cate J.H.D."/>
            <person name="Banfield J.F."/>
        </authorList>
    </citation>
    <scope>NUCLEOTIDE SEQUENCE</scope>
    <source>
        <strain evidence="2">NC_groundwater_672_Ag_B-0.1um_62_36</strain>
    </source>
</reference>
<keyword evidence="2" id="KW-0560">Oxidoreductase</keyword>
<accession>A0A932FXA7</accession>
<dbReference type="Pfam" id="PF03992">
    <property type="entry name" value="ABM"/>
    <property type="match status" value="1"/>
</dbReference>
<dbReference type="SUPFAM" id="SSF54909">
    <property type="entry name" value="Dimeric alpha+beta barrel"/>
    <property type="match status" value="1"/>
</dbReference>
<gene>
    <name evidence="2" type="ORF">HYY20_00315</name>
</gene>
<dbReference type="PANTHER" id="PTHR34474">
    <property type="entry name" value="SIGNAL TRANSDUCTION PROTEIN TRAP"/>
    <property type="match status" value="1"/>
</dbReference>
<dbReference type="GO" id="GO:0004497">
    <property type="term" value="F:monooxygenase activity"/>
    <property type="evidence" value="ECO:0007669"/>
    <property type="project" value="UniProtKB-KW"/>
</dbReference>
<evidence type="ECO:0000313" key="2">
    <source>
        <dbReference type="EMBL" id="MBI2875309.1"/>
    </source>
</evidence>